<organism evidence="3">
    <name type="scientific">Tanacetum cinerariifolium</name>
    <name type="common">Dalmatian daisy</name>
    <name type="synonym">Chrysanthemum cinerariifolium</name>
    <dbReference type="NCBI Taxonomy" id="118510"/>
    <lineage>
        <taxon>Eukaryota</taxon>
        <taxon>Viridiplantae</taxon>
        <taxon>Streptophyta</taxon>
        <taxon>Embryophyta</taxon>
        <taxon>Tracheophyta</taxon>
        <taxon>Spermatophyta</taxon>
        <taxon>Magnoliopsida</taxon>
        <taxon>eudicotyledons</taxon>
        <taxon>Gunneridae</taxon>
        <taxon>Pentapetalae</taxon>
        <taxon>asterids</taxon>
        <taxon>campanulids</taxon>
        <taxon>Asterales</taxon>
        <taxon>Asteraceae</taxon>
        <taxon>Asteroideae</taxon>
        <taxon>Anthemideae</taxon>
        <taxon>Anthemidinae</taxon>
        <taxon>Tanacetum</taxon>
    </lineage>
</organism>
<dbReference type="Pfam" id="PF07727">
    <property type="entry name" value="RVT_2"/>
    <property type="match status" value="1"/>
</dbReference>
<evidence type="ECO:0000259" key="2">
    <source>
        <dbReference type="Pfam" id="PF07727"/>
    </source>
</evidence>
<feature type="domain" description="Reverse transcriptase Ty1/copia-type" evidence="2">
    <location>
        <begin position="719"/>
        <end position="850"/>
    </location>
</feature>
<accession>A0A6L2NVQ6</accession>
<sequence length="1444" mass="165033">MKMEQYLTYIDYALCEVILNGNEGLDKGYDRFQRLLSLLEIHGAGVSTEDVNQKFIRSLPSAWSNISLIMRNKPSIENLDIDDLYNNLKVYEADIKGSFRSSSNLQIVAFVFAECTSSTNELNVAYSVSIATCHSSQVQGSSSYADELMFSFFANQSGSPQLDNEDLEQIDLDDLEEVDLKWQAAMLFMRVKRIYRKTRRKLKFNGKEPVDFDKIKVECFNYQTRGHFARDCRIARNPGNRGIDAGNARYRGSDNGKRPAKEEDEKTLVVKDGLGTYDWSYQLEEEATEFARMAFTSNHSSSSSLNSEEEATKTVFDNHSSDKENSLANDRFKKGEGFHTVPPPLTGNYMPPKPDLSFAGLDDSIYKFKISETITSLSKDVQDVPEPSTIFVEKPKEVRTSAPLIQEWDTNSDNDSGHPQQALKNKGIVNSGCYRHMTWNKAYLADYQEINDGCFVAFGLSRCKITGKEGKAAQSHLALVTKHHNKTPYELLNGISPRIDFMRPFGYPITILNTLHPLGKFEGKADKGFLVGYSVTSKAFRDVSDQHHIVEPISKPKDDIGSKTIVEPVNKKDQAYKDELDRLMSQEKEASDATDSFRTFIAGGPSSSHPDAFIPNDMLLHVDQDDSKIPDLEDNAKLRCTGDPQSVVQTKGMAKKSSEAHAFVSYIHKKRRTNHKDYENYLFACFLSQMEPKKVAQALDDESWVEAMQDELLQFSLQNVWRLVDLPYVKKAIRTKWVYRNKKDERGIVVRNKARLVAQGHIQKERIDYNEVFALVARIEAIRIFLAFASFMRFIVYQMDVKSAFLYDTIEEEVYVSQPHGFLDPQFPNKVYKVEKALYGLHQAPRACYMLMIIFGSTKKSLGDKFEALMHKRLQINSMEELTFFLGLQVKQTSTPIETQKPLVKDEEAADVDVHLYRSMIRSLMYLKASRPDIMFVVYACSRFQVTPKLSHLYAVKRIFRYLKGNPQQEVVNLLAGDRFHGSARSRLLLLLLLLDQSKSHRSYSIAYLLKKSHRSYSKPGIFFAIQYSKPENPNELFQKLLEDLKELAEYENSQSRDRPIFFNDDEVYSDQNKECLENNSNEIATSNSNGEKEEPPQDSDIRKLIREECCVEASKEQKQNMEDTMLELIKICQEKELLCINDNVDDLIEIAPILSTKEPEYSSSMGYEHSNTTSETESDEIIKSGVEELVSILSKKEVTLEDKREYDVPISENSPICDDHFEIFSDVKDDDDILVYDDFEDIEYVEASLSDPEIVSVEEENDVNQEEEDVDFKDISQIQDVVLHEKLLSITRLIYNIESLNDNPTPDCVLNSFKSDNSLSNTFSPEFKTFCDHMKETRSGNTTHADNFLPEYDSFCFEIEPDQKRLIYVVKNDISDESSNDSLLEEFDLFLGSDNLIPPGIENVANHSEGDIHFLEELLIDDSILSHESSDSNFKDNPSIPRF</sequence>
<comment type="caution">
    <text evidence="3">The sequence shown here is derived from an EMBL/GenBank/DDBJ whole genome shotgun (WGS) entry which is preliminary data.</text>
</comment>
<feature type="compositionally biased region" description="Basic and acidic residues" evidence="1">
    <location>
        <begin position="251"/>
        <end position="266"/>
    </location>
</feature>
<evidence type="ECO:0000313" key="3">
    <source>
        <dbReference type="EMBL" id="GEU90368.1"/>
    </source>
</evidence>
<name>A0A6L2NVQ6_TANCI</name>
<dbReference type="PANTHER" id="PTHR11439">
    <property type="entry name" value="GAG-POL-RELATED RETROTRANSPOSON"/>
    <property type="match status" value="1"/>
</dbReference>
<keyword evidence="3" id="KW-0808">Transferase</keyword>
<dbReference type="PANTHER" id="PTHR11439:SF495">
    <property type="entry name" value="REVERSE TRANSCRIPTASE, RNA-DEPENDENT DNA POLYMERASE-RELATED"/>
    <property type="match status" value="1"/>
</dbReference>
<feature type="region of interest" description="Disordered" evidence="1">
    <location>
        <begin position="243"/>
        <end position="266"/>
    </location>
</feature>
<keyword evidence="3" id="KW-0695">RNA-directed DNA polymerase</keyword>
<feature type="region of interest" description="Disordered" evidence="1">
    <location>
        <begin position="1161"/>
        <end position="1180"/>
    </location>
</feature>
<protein>
    <submittedName>
        <fullName evidence="3">Ribonuclease H-like domain, reverse transcriptase, RNA-dependent DNA polymerase</fullName>
    </submittedName>
</protein>
<reference evidence="3" key="1">
    <citation type="journal article" date="2019" name="Sci. Rep.">
        <title>Draft genome of Tanacetum cinerariifolium, the natural source of mosquito coil.</title>
        <authorList>
            <person name="Yamashiro T."/>
            <person name="Shiraishi A."/>
            <person name="Satake H."/>
            <person name="Nakayama K."/>
        </authorList>
    </citation>
    <scope>NUCLEOTIDE SEQUENCE</scope>
</reference>
<dbReference type="EMBL" id="BKCJ010010170">
    <property type="protein sequence ID" value="GEU90368.1"/>
    <property type="molecule type" value="Genomic_DNA"/>
</dbReference>
<feature type="compositionally biased region" description="Basic and acidic residues" evidence="1">
    <location>
        <begin position="319"/>
        <end position="336"/>
    </location>
</feature>
<feature type="region of interest" description="Disordered" evidence="1">
    <location>
        <begin position="298"/>
        <end position="336"/>
    </location>
</feature>
<dbReference type="GO" id="GO:0003964">
    <property type="term" value="F:RNA-directed DNA polymerase activity"/>
    <property type="evidence" value="ECO:0007669"/>
    <property type="project" value="UniProtKB-KW"/>
</dbReference>
<dbReference type="SUPFAM" id="SSF56672">
    <property type="entry name" value="DNA/RNA polymerases"/>
    <property type="match status" value="1"/>
</dbReference>
<gene>
    <name evidence="3" type="ORF">Tci_062346</name>
</gene>
<feature type="region of interest" description="Disordered" evidence="1">
    <location>
        <begin position="1081"/>
        <end position="1102"/>
    </location>
</feature>
<feature type="compositionally biased region" description="Polar residues" evidence="1">
    <location>
        <begin position="1162"/>
        <end position="1176"/>
    </location>
</feature>
<dbReference type="InterPro" id="IPR043502">
    <property type="entry name" value="DNA/RNA_pol_sf"/>
</dbReference>
<evidence type="ECO:0000256" key="1">
    <source>
        <dbReference type="SAM" id="MobiDB-lite"/>
    </source>
</evidence>
<proteinExistence type="predicted"/>
<feature type="compositionally biased region" description="Basic and acidic residues" evidence="1">
    <location>
        <begin position="1091"/>
        <end position="1102"/>
    </location>
</feature>
<dbReference type="InterPro" id="IPR013103">
    <property type="entry name" value="RVT_2"/>
</dbReference>
<keyword evidence="3" id="KW-0548">Nucleotidyltransferase</keyword>
<feature type="compositionally biased region" description="Polar residues" evidence="1">
    <location>
        <begin position="1081"/>
        <end position="1090"/>
    </location>
</feature>